<dbReference type="PROSITE" id="PS51257">
    <property type="entry name" value="PROKAR_LIPOPROTEIN"/>
    <property type="match status" value="1"/>
</dbReference>
<evidence type="ECO:0000313" key="2">
    <source>
        <dbReference type="EMBL" id="PZF74184.1"/>
    </source>
</evidence>
<name>A0A2W2B1P8_9BACT</name>
<dbReference type="RefSeq" id="WP_110997600.1">
    <property type="nucleotide sequence ID" value="NZ_QKTW01000006.1"/>
</dbReference>
<sequence>MKSYVLKVSALLLAGAALLTACHKDDNNNPAPSNNGNGGNTSGSCTNNGLAKFLKVGNKLVYDYSEVYTDDSVFTMEVTGTTSAGSYQFALTGGGQVFASAPARVMRECNDWVKVSASGEPTNLTYKLNRAQGDSWVVGSSTYTVVEKNVTVSTPAGNFVCDKLSYYTPGTINTDTIYYNNDIGQVKYDGLLYEYTLRSKNF</sequence>
<accession>A0A2W2B1P8</accession>
<organism evidence="2 3">
    <name type="scientific">Taibaiella soli</name>
    <dbReference type="NCBI Taxonomy" id="1649169"/>
    <lineage>
        <taxon>Bacteria</taxon>
        <taxon>Pseudomonadati</taxon>
        <taxon>Bacteroidota</taxon>
        <taxon>Chitinophagia</taxon>
        <taxon>Chitinophagales</taxon>
        <taxon>Chitinophagaceae</taxon>
        <taxon>Taibaiella</taxon>
    </lineage>
</organism>
<proteinExistence type="predicted"/>
<feature type="signal peptide" evidence="1">
    <location>
        <begin position="1"/>
        <end position="21"/>
    </location>
</feature>
<evidence type="ECO:0000313" key="3">
    <source>
        <dbReference type="Proteomes" id="UP000248745"/>
    </source>
</evidence>
<comment type="caution">
    <text evidence="2">The sequence shown here is derived from an EMBL/GenBank/DDBJ whole genome shotgun (WGS) entry which is preliminary data.</text>
</comment>
<dbReference type="Proteomes" id="UP000248745">
    <property type="component" value="Unassembled WGS sequence"/>
</dbReference>
<keyword evidence="3" id="KW-1185">Reference proteome</keyword>
<evidence type="ECO:0008006" key="4">
    <source>
        <dbReference type="Google" id="ProtNLM"/>
    </source>
</evidence>
<gene>
    <name evidence="2" type="ORF">DN068_03980</name>
</gene>
<dbReference type="AlphaFoldDB" id="A0A2W2B1P8"/>
<protein>
    <recommendedName>
        <fullName evidence="4">Lipocalin-like domain-containing protein</fullName>
    </recommendedName>
</protein>
<reference evidence="2 3" key="1">
    <citation type="submission" date="2018-06" db="EMBL/GenBank/DDBJ databases">
        <title>Mucibacter soli gen. nov., sp. nov., a new member of the family Chitinophagaceae producing mucin.</title>
        <authorList>
            <person name="Kim M.-K."/>
            <person name="Park S."/>
            <person name="Kim T.-S."/>
            <person name="Joung Y."/>
            <person name="Han J.-H."/>
            <person name="Kim S.B."/>
        </authorList>
    </citation>
    <scope>NUCLEOTIDE SEQUENCE [LARGE SCALE GENOMIC DNA]</scope>
    <source>
        <strain evidence="2 3">R1-15</strain>
    </source>
</reference>
<feature type="chain" id="PRO_5015962341" description="Lipocalin-like domain-containing protein" evidence="1">
    <location>
        <begin position="22"/>
        <end position="202"/>
    </location>
</feature>
<keyword evidence="1" id="KW-0732">Signal</keyword>
<evidence type="ECO:0000256" key="1">
    <source>
        <dbReference type="SAM" id="SignalP"/>
    </source>
</evidence>
<dbReference type="OrthoDB" id="665223at2"/>
<dbReference type="EMBL" id="QKTW01000006">
    <property type="protein sequence ID" value="PZF74184.1"/>
    <property type="molecule type" value="Genomic_DNA"/>
</dbReference>